<comment type="caution">
    <text evidence="2">The sequence shown here is derived from an EMBL/GenBank/DDBJ whole genome shotgun (WGS) entry which is preliminary data.</text>
</comment>
<evidence type="ECO:0000256" key="1">
    <source>
        <dbReference type="SAM" id="MobiDB-lite"/>
    </source>
</evidence>
<accession>A0ABS5DC49</accession>
<sequence length="45" mass="5093">MPPIFPERTAPPRSVITGRRRCHPAAHDVESIRRNGRRIDFTPAG</sequence>
<protein>
    <submittedName>
        <fullName evidence="2">Uncharacterized protein</fullName>
    </submittedName>
</protein>
<evidence type="ECO:0000313" key="2">
    <source>
        <dbReference type="EMBL" id="MBQ0923856.1"/>
    </source>
</evidence>
<organism evidence="2 3">
    <name type="scientific">Saccharopolyspora endophytica</name>
    <dbReference type="NCBI Taxonomy" id="543886"/>
    <lineage>
        <taxon>Bacteria</taxon>
        <taxon>Bacillati</taxon>
        <taxon>Actinomycetota</taxon>
        <taxon>Actinomycetes</taxon>
        <taxon>Pseudonocardiales</taxon>
        <taxon>Pseudonocardiaceae</taxon>
        <taxon>Saccharopolyspora</taxon>
    </lineage>
</organism>
<evidence type="ECO:0000313" key="3">
    <source>
        <dbReference type="Proteomes" id="UP000674084"/>
    </source>
</evidence>
<name>A0ABS5DC49_9PSEU</name>
<keyword evidence="3" id="KW-1185">Reference proteome</keyword>
<dbReference type="RefSeq" id="WP_210969323.1">
    <property type="nucleotide sequence ID" value="NZ_JAGPXE010000003.1"/>
</dbReference>
<gene>
    <name evidence="2" type="ORF">KBO27_07860</name>
</gene>
<proteinExistence type="predicted"/>
<dbReference type="Proteomes" id="UP000674084">
    <property type="component" value="Unassembled WGS sequence"/>
</dbReference>
<feature type="compositionally biased region" description="Basic and acidic residues" evidence="1">
    <location>
        <begin position="25"/>
        <end position="45"/>
    </location>
</feature>
<reference evidence="2 3" key="1">
    <citation type="submission" date="2021-04" db="EMBL/GenBank/DDBJ databases">
        <title>Whole-genome sequencing of Saccharopolyspora endophytica KCTC 19397.</title>
        <authorList>
            <person name="Ay H."/>
            <person name="Saygin H."/>
            <person name="Sahin N."/>
        </authorList>
    </citation>
    <scope>NUCLEOTIDE SEQUENCE [LARGE SCALE GENOMIC DNA]</scope>
    <source>
        <strain evidence="2 3">KCTC 19397</strain>
    </source>
</reference>
<feature type="region of interest" description="Disordered" evidence="1">
    <location>
        <begin position="20"/>
        <end position="45"/>
    </location>
</feature>
<dbReference type="EMBL" id="JAGPXE010000003">
    <property type="protein sequence ID" value="MBQ0923856.1"/>
    <property type="molecule type" value="Genomic_DNA"/>
</dbReference>